<protein>
    <submittedName>
        <fullName evidence="2">ORF6N domain-containing protein</fullName>
    </submittedName>
</protein>
<evidence type="ECO:0000259" key="1">
    <source>
        <dbReference type="Pfam" id="PF10543"/>
    </source>
</evidence>
<organism evidence="2 3">
    <name type="scientific">Sphingobacterium chuzhouense</name>
    <dbReference type="NCBI Taxonomy" id="1742264"/>
    <lineage>
        <taxon>Bacteria</taxon>
        <taxon>Pseudomonadati</taxon>
        <taxon>Bacteroidota</taxon>
        <taxon>Sphingobacteriia</taxon>
        <taxon>Sphingobacteriales</taxon>
        <taxon>Sphingobacteriaceae</taxon>
        <taxon>Sphingobacterium</taxon>
    </lineage>
</organism>
<name>A0ABR7XUC1_9SPHI</name>
<dbReference type="Proteomes" id="UP000651112">
    <property type="component" value="Unassembled WGS sequence"/>
</dbReference>
<dbReference type="InterPro" id="IPR018873">
    <property type="entry name" value="KilA-N_DNA-bd_domain"/>
</dbReference>
<comment type="caution">
    <text evidence="2">The sequence shown here is derived from an EMBL/GenBank/DDBJ whole genome shotgun (WGS) entry which is preliminary data.</text>
</comment>
<dbReference type="Pfam" id="PF10543">
    <property type="entry name" value="ORF6N"/>
    <property type="match status" value="1"/>
</dbReference>
<keyword evidence="3" id="KW-1185">Reference proteome</keyword>
<dbReference type="EMBL" id="JACNYL010000003">
    <property type="protein sequence ID" value="MBD1422639.1"/>
    <property type="molecule type" value="Genomic_DNA"/>
</dbReference>
<gene>
    <name evidence="2" type="ORF">H8B21_13765</name>
</gene>
<proteinExistence type="predicted"/>
<evidence type="ECO:0000313" key="3">
    <source>
        <dbReference type="Proteomes" id="UP000651112"/>
    </source>
</evidence>
<reference evidence="2 3" key="1">
    <citation type="submission" date="2020-08" db="EMBL/GenBank/DDBJ databases">
        <title>Sphingobacterium sp. DN00404 isolated from aquaculture water.</title>
        <authorList>
            <person name="Zhang M."/>
        </authorList>
    </citation>
    <scope>NUCLEOTIDE SEQUENCE [LARGE SCALE GENOMIC DNA]</scope>
    <source>
        <strain evidence="2 3">KCTC 42746</strain>
    </source>
</reference>
<feature type="domain" description="KilA-N DNA-binding" evidence="1">
    <location>
        <begin position="9"/>
        <end position="47"/>
    </location>
</feature>
<sequence>MAICKKPFRLREEVRRNIEKFPEHFMYELTEEEVEIMVSQNVIPSRQHYGRNWRSIEIHRKLLSPN</sequence>
<accession>A0ABR7XUC1</accession>
<evidence type="ECO:0000313" key="2">
    <source>
        <dbReference type="EMBL" id="MBD1422639.1"/>
    </source>
</evidence>